<dbReference type="EMBL" id="ATBP01001006">
    <property type="protein sequence ID" value="ETR68292.1"/>
    <property type="molecule type" value="Genomic_DNA"/>
</dbReference>
<accession>A0A1V1P096</accession>
<name>A0A1V1P096_9BACT</name>
<gene>
    <name evidence="1" type="ORF">OMM_10677</name>
</gene>
<dbReference type="AlphaFoldDB" id="A0A1V1P096"/>
<proteinExistence type="predicted"/>
<reference evidence="2" key="1">
    <citation type="submission" date="2012-11" db="EMBL/GenBank/DDBJ databases">
        <authorList>
            <person name="Lucero-Rivera Y.E."/>
            <person name="Tovar-Ramirez D."/>
        </authorList>
    </citation>
    <scope>NUCLEOTIDE SEQUENCE [LARGE SCALE GENOMIC DNA]</scope>
    <source>
        <strain evidence="2">Araruama</strain>
    </source>
</reference>
<comment type="caution">
    <text evidence="1">The sequence shown here is derived from an EMBL/GenBank/DDBJ whole genome shotgun (WGS) entry which is preliminary data.</text>
</comment>
<sequence>MKGLALDRHDRLWIGNQTDKKVVVVNTTPNAGKYQSEEDIDIPDNDGEILYPQQISFCMAPATTDTDEARKPSSAGESGNFCLLKCCFMIRHW</sequence>
<evidence type="ECO:0000313" key="1">
    <source>
        <dbReference type="EMBL" id="ETR68292.1"/>
    </source>
</evidence>
<dbReference type="Proteomes" id="UP000189670">
    <property type="component" value="Unassembled WGS sequence"/>
</dbReference>
<organism evidence="1 2">
    <name type="scientific">Candidatus Magnetoglobus multicellularis str. Araruama</name>
    <dbReference type="NCBI Taxonomy" id="890399"/>
    <lineage>
        <taxon>Bacteria</taxon>
        <taxon>Pseudomonadati</taxon>
        <taxon>Thermodesulfobacteriota</taxon>
        <taxon>Desulfobacteria</taxon>
        <taxon>Desulfobacterales</taxon>
        <taxon>Desulfobacteraceae</taxon>
        <taxon>Candidatus Magnetoglobus</taxon>
    </lineage>
</organism>
<protein>
    <submittedName>
        <fullName evidence="1">Uncharacterized protein</fullName>
    </submittedName>
</protein>
<evidence type="ECO:0000313" key="2">
    <source>
        <dbReference type="Proteomes" id="UP000189670"/>
    </source>
</evidence>